<dbReference type="AlphaFoldDB" id="A0A7X6RZ73"/>
<dbReference type="EMBL" id="JAAXPJ010000017">
    <property type="protein sequence ID" value="NKZ15338.1"/>
    <property type="molecule type" value="Genomic_DNA"/>
</dbReference>
<evidence type="ECO:0000256" key="1">
    <source>
        <dbReference type="SAM" id="MobiDB-lite"/>
    </source>
</evidence>
<reference evidence="2 3" key="1">
    <citation type="submission" date="2020-04" db="EMBL/GenBank/DDBJ databases">
        <title>MicrobeNet Type strains.</title>
        <authorList>
            <person name="Nicholson A.C."/>
        </authorList>
    </citation>
    <scope>NUCLEOTIDE SEQUENCE [LARGE SCALE GENOMIC DNA]</scope>
    <source>
        <strain evidence="2 3">ATCC 700731</strain>
    </source>
</reference>
<dbReference type="Proteomes" id="UP000518188">
    <property type="component" value="Unassembled WGS sequence"/>
</dbReference>
<dbReference type="Pfam" id="PF12900">
    <property type="entry name" value="Pyridox_ox_2"/>
    <property type="match status" value="1"/>
</dbReference>
<dbReference type="Gene3D" id="2.30.110.10">
    <property type="entry name" value="Electron Transport, Fmn-binding Protein, Chain A"/>
    <property type="match status" value="1"/>
</dbReference>
<comment type="caution">
    <text evidence="2">The sequence shown here is derived from an EMBL/GenBank/DDBJ whole genome shotgun (WGS) entry which is preliminary data.</text>
</comment>
<feature type="compositionally biased region" description="Polar residues" evidence="1">
    <location>
        <begin position="8"/>
        <end position="18"/>
    </location>
</feature>
<dbReference type="InterPro" id="IPR024747">
    <property type="entry name" value="Pyridox_Oxase-rel"/>
</dbReference>
<proteinExistence type="predicted"/>
<evidence type="ECO:0000313" key="2">
    <source>
        <dbReference type="EMBL" id="NKZ15338.1"/>
    </source>
</evidence>
<sequence>MSHDVDTVSGSGTSTRSEPVSILSERENWELLGSVSLGRLVTAVDDEAHVFPVNFVVQNRTILFRTAAGTKLISAAINNQVVFEADDHTAAEGWSVIVRGVARTLRTDEELDEAEQAQLLPWTATAKTHYVRVSPVRVTGRRFRFGPEPVAG</sequence>
<dbReference type="SUPFAM" id="SSF50475">
    <property type="entry name" value="FMN-binding split barrel"/>
    <property type="match status" value="1"/>
</dbReference>
<dbReference type="InterPro" id="IPR012349">
    <property type="entry name" value="Split_barrel_FMN-bd"/>
</dbReference>
<protein>
    <submittedName>
        <fullName evidence="2">Pyridoxamine 5'-phosphate oxidase family protein</fullName>
    </submittedName>
</protein>
<organism evidence="2 3">
    <name type="scientific">Mycolicibacterium septicum DSM 44393</name>
    <dbReference type="NCBI Taxonomy" id="1341646"/>
    <lineage>
        <taxon>Bacteria</taxon>
        <taxon>Bacillati</taxon>
        <taxon>Actinomycetota</taxon>
        <taxon>Actinomycetes</taxon>
        <taxon>Mycobacteriales</taxon>
        <taxon>Mycobacteriaceae</taxon>
        <taxon>Mycolicibacterium</taxon>
    </lineage>
</organism>
<evidence type="ECO:0000313" key="3">
    <source>
        <dbReference type="Proteomes" id="UP000518188"/>
    </source>
</evidence>
<accession>A0A7X6RZ73</accession>
<gene>
    <name evidence="2" type="ORF">HGA11_30640</name>
</gene>
<feature type="region of interest" description="Disordered" evidence="1">
    <location>
        <begin position="1"/>
        <end position="21"/>
    </location>
</feature>
<dbReference type="RefSeq" id="WP_044519936.1">
    <property type="nucleotide sequence ID" value="NZ_HG322952.1"/>
</dbReference>
<name>A0A7X6RZ73_9MYCO</name>